<evidence type="ECO:0000256" key="7">
    <source>
        <dbReference type="ARBA" id="ARBA00023125"/>
    </source>
</evidence>
<dbReference type="Gene3D" id="1.10.10.10">
    <property type="entry name" value="Winged helix-like DNA-binding domain superfamily/Winged helix DNA-binding domain"/>
    <property type="match status" value="1"/>
</dbReference>
<comment type="subcellular location">
    <subcellularLocation>
        <location evidence="1">Cytoplasm</location>
    </subcellularLocation>
</comment>
<evidence type="ECO:0000256" key="1">
    <source>
        <dbReference type="ARBA" id="ARBA00004496"/>
    </source>
</evidence>
<feature type="modified residue" description="4-aspartylphosphate" evidence="10">
    <location>
        <position position="57"/>
    </location>
</feature>
<evidence type="ECO:0000256" key="9">
    <source>
        <dbReference type="ARBA" id="ARBA00023163"/>
    </source>
</evidence>
<dbReference type="PROSITE" id="PS50110">
    <property type="entry name" value="RESPONSE_REGULATORY"/>
    <property type="match status" value="1"/>
</dbReference>
<dbReference type="RefSeq" id="WP_377368016.1">
    <property type="nucleotide sequence ID" value="NZ_JBHTMN010000013.1"/>
</dbReference>
<evidence type="ECO:0000256" key="4">
    <source>
        <dbReference type="ARBA" id="ARBA00022553"/>
    </source>
</evidence>
<keyword evidence="3" id="KW-0678">Repressor</keyword>
<evidence type="ECO:0000259" key="12">
    <source>
        <dbReference type="PROSITE" id="PS50110"/>
    </source>
</evidence>
<feature type="DNA-binding region" description="OmpR/PhoB-type" evidence="11">
    <location>
        <begin position="139"/>
        <end position="239"/>
    </location>
</feature>
<keyword evidence="2" id="KW-0963">Cytoplasm</keyword>
<keyword evidence="7 11" id="KW-0238">DNA-binding</keyword>
<keyword evidence="5" id="KW-0902">Two-component regulatory system</keyword>
<comment type="caution">
    <text evidence="14">The sequence shown here is derived from an EMBL/GenBank/DDBJ whole genome shotgun (WGS) entry which is preliminary data.</text>
</comment>
<dbReference type="PANTHER" id="PTHR48111:SF55">
    <property type="entry name" value="AEROBIC RESPIRATION CONTROL PROTEIN ARCA"/>
    <property type="match status" value="1"/>
</dbReference>
<dbReference type="SUPFAM" id="SSF46894">
    <property type="entry name" value="C-terminal effector domain of the bipartite response regulators"/>
    <property type="match status" value="1"/>
</dbReference>
<name>A0ABW4B3G1_9GAMM</name>
<dbReference type="InterPro" id="IPR001867">
    <property type="entry name" value="OmpR/PhoB-type_DNA-bd"/>
</dbReference>
<dbReference type="SMART" id="SM00862">
    <property type="entry name" value="Trans_reg_C"/>
    <property type="match status" value="1"/>
</dbReference>
<dbReference type="InterPro" id="IPR016032">
    <property type="entry name" value="Sig_transdc_resp-reg_C-effctor"/>
</dbReference>
<dbReference type="InterPro" id="IPR036388">
    <property type="entry name" value="WH-like_DNA-bd_sf"/>
</dbReference>
<dbReference type="InterPro" id="IPR011006">
    <property type="entry name" value="CheY-like_superfamily"/>
</dbReference>
<dbReference type="EMBL" id="JBHTMN010000013">
    <property type="protein sequence ID" value="MFD1384103.1"/>
    <property type="molecule type" value="Genomic_DNA"/>
</dbReference>
<evidence type="ECO:0000259" key="13">
    <source>
        <dbReference type="PROSITE" id="PS51755"/>
    </source>
</evidence>
<evidence type="ECO:0000256" key="5">
    <source>
        <dbReference type="ARBA" id="ARBA00023012"/>
    </source>
</evidence>
<sequence>MNELGKKTLLIVDDEPDIRDLLCDALVQKGYQTVSADNGANMWRCLEETNIDLVLMDLYLQEEDGLQLARDVRARFEDMPIMMLTGKGDETDRILGLELAADDYMMKPFNLRELTARIHALLRRSMRQAPAAQVISSDHECLQFGTWTLDLTSRQLRNAQGEEIILTLGEFSLLETLATRPDRVLTREQIIDMSRGLETEVFDRTVDVLILRLRRKLEANPKAPQFIKTQRGLGYLFQGPVTKSVGGCAK</sequence>
<gene>
    <name evidence="14" type="ORF">ACFQ45_12035</name>
</gene>
<evidence type="ECO:0000256" key="2">
    <source>
        <dbReference type="ARBA" id="ARBA00022490"/>
    </source>
</evidence>
<dbReference type="Pfam" id="PF00072">
    <property type="entry name" value="Response_reg"/>
    <property type="match status" value="1"/>
</dbReference>
<dbReference type="Gene3D" id="3.40.50.2300">
    <property type="match status" value="1"/>
</dbReference>
<dbReference type="PANTHER" id="PTHR48111">
    <property type="entry name" value="REGULATOR OF RPOS"/>
    <property type="match status" value="1"/>
</dbReference>
<dbReference type="SUPFAM" id="SSF52172">
    <property type="entry name" value="CheY-like"/>
    <property type="match status" value="1"/>
</dbReference>
<evidence type="ECO:0000256" key="6">
    <source>
        <dbReference type="ARBA" id="ARBA00023015"/>
    </source>
</evidence>
<dbReference type="InterPro" id="IPR039420">
    <property type="entry name" value="WalR-like"/>
</dbReference>
<keyword evidence="4 10" id="KW-0597">Phosphoprotein</keyword>
<reference evidence="15" key="1">
    <citation type="journal article" date="2019" name="Int. J. Syst. Evol. Microbiol.">
        <title>The Global Catalogue of Microorganisms (GCM) 10K type strain sequencing project: providing services to taxonomists for standard genome sequencing and annotation.</title>
        <authorList>
            <consortium name="The Broad Institute Genomics Platform"/>
            <consortium name="The Broad Institute Genome Sequencing Center for Infectious Disease"/>
            <person name="Wu L."/>
            <person name="Ma J."/>
        </authorList>
    </citation>
    <scope>NUCLEOTIDE SEQUENCE [LARGE SCALE GENOMIC DNA]</scope>
    <source>
        <strain evidence="15">JCM 30774</strain>
    </source>
</reference>
<proteinExistence type="predicted"/>
<feature type="domain" description="Response regulatory" evidence="12">
    <location>
        <begin position="8"/>
        <end position="122"/>
    </location>
</feature>
<keyword evidence="6" id="KW-0805">Transcription regulation</keyword>
<evidence type="ECO:0000313" key="14">
    <source>
        <dbReference type="EMBL" id="MFD1384103.1"/>
    </source>
</evidence>
<dbReference type="SMART" id="SM00448">
    <property type="entry name" value="REC"/>
    <property type="match status" value="1"/>
</dbReference>
<evidence type="ECO:0000313" key="15">
    <source>
        <dbReference type="Proteomes" id="UP001597059"/>
    </source>
</evidence>
<protein>
    <submittedName>
        <fullName evidence="14">Response regulator</fullName>
    </submittedName>
</protein>
<keyword evidence="8" id="KW-0010">Activator</keyword>
<dbReference type="CDD" id="cd00383">
    <property type="entry name" value="trans_reg_C"/>
    <property type="match status" value="1"/>
</dbReference>
<keyword evidence="15" id="KW-1185">Reference proteome</keyword>
<accession>A0ABW4B3G1</accession>
<feature type="domain" description="OmpR/PhoB-type" evidence="13">
    <location>
        <begin position="139"/>
        <end position="239"/>
    </location>
</feature>
<dbReference type="Gene3D" id="6.10.250.690">
    <property type="match status" value="1"/>
</dbReference>
<dbReference type="InterPro" id="IPR001789">
    <property type="entry name" value="Sig_transdc_resp-reg_receiver"/>
</dbReference>
<keyword evidence="9" id="KW-0804">Transcription</keyword>
<dbReference type="PROSITE" id="PS51755">
    <property type="entry name" value="OMPR_PHOB"/>
    <property type="match status" value="1"/>
</dbReference>
<evidence type="ECO:0000256" key="10">
    <source>
        <dbReference type="PROSITE-ProRule" id="PRU00169"/>
    </source>
</evidence>
<dbReference type="Pfam" id="PF00486">
    <property type="entry name" value="Trans_reg_C"/>
    <property type="match status" value="1"/>
</dbReference>
<dbReference type="Proteomes" id="UP001597059">
    <property type="component" value="Unassembled WGS sequence"/>
</dbReference>
<evidence type="ECO:0000256" key="3">
    <source>
        <dbReference type="ARBA" id="ARBA00022491"/>
    </source>
</evidence>
<organism evidence="14 15">
    <name type="scientific">Rhodanobacter aciditrophus</name>
    <dbReference type="NCBI Taxonomy" id="1623218"/>
    <lineage>
        <taxon>Bacteria</taxon>
        <taxon>Pseudomonadati</taxon>
        <taxon>Pseudomonadota</taxon>
        <taxon>Gammaproteobacteria</taxon>
        <taxon>Lysobacterales</taxon>
        <taxon>Rhodanobacteraceae</taxon>
        <taxon>Rhodanobacter</taxon>
    </lineage>
</organism>
<evidence type="ECO:0000256" key="8">
    <source>
        <dbReference type="ARBA" id="ARBA00023159"/>
    </source>
</evidence>
<evidence type="ECO:0000256" key="11">
    <source>
        <dbReference type="PROSITE-ProRule" id="PRU01091"/>
    </source>
</evidence>